<dbReference type="AlphaFoldDB" id="A0A7W1WXE5"/>
<organism evidence="2 3">
    <name type="scientific">Marinobacterium marinum</name>
    <dbReference type="NCBI Taxonomy" id="2756129"/>
    <lineage>
        <taxon>Bacteria</taxon>
        <taxon>Pseudomonadati</taxon>
        <taxon>Pseudomonadota</taxon>
        <taxon>Gammaproteobacteria</taxon>
        <taxon>Oceanospirillales</taxon>
        <taxon>Oceanospirillaceae</taxon>
        <taxon>Marinobacterium</taxon>
    </lineage>
</organism>
<evidence type="ECO:0000256" key="1">
    <source>
        <dbReference type="SAM" id="MobiDB-lite"/>
    </source>
</evidence>
<keyword evidence="3" id="KW-1185">Reference proteome</keyword>
<feature type="region of interest" description="Disordered" evidence="1">
    <location>
        <begin position="40"/>
        <end position="60"/>
    </location>
</feature>
<proteinExistence type="predicted"/>
<dbReference type="Proteomes" id="UP000538931">
    <property type="component" value="Unassembled WGS sequence"/>
</dbReference>
<feature type="compositionally biased region" description="Basic residues" evidence="1">
    <location>
        <begin position="51"/>
        <end position="60"/>
    </location>
</feature>
<reference evidence="2 3" key="1">
    <citation type="submission" date="2020-07" db="EMBL/GenBank/DDBJ databases">
        <title>Bacterium isolated from marien macroalgae.</title>
        <authorList>
            <person name="Zhu K."/>
            <person name="Lu D."/>
            <person name="Du Z."/>
        </authorList>
    </citation>
    <scope>NUCLEOTIDE SEQUENCE [LARGE SCALE GENOMIC DNA]</scope>
    <source>
        <strain evidence="2 3">3-1745</strain>
    </source>
</reference>
<dbReference type="GO" id="GO:0008168">
    <property type="term" value="F:methyltransferase activity"/>
    <property type="evidence" value="ECO:0007669"/>
    <property type="project" value="UniProtKB-KW"/>
</dbReference>
<keyword evidence="2" id="KW-0808">Transferase</keyword>
<dbReference type="RefSeq" id="WP_181738071.1">
    <property type="nucleotide sequence ID" value="NZ_JACEMT010000041.1"/>
</dbReference>
<evidence type="ECO:0000313" key="3">
    <source>
        <dbReference type="Proteomes" id="UP000538931"/>
    </source>
</evidence>
<dbReference type="EMBL" id="JACEMT010000041">
    <property type="protein sequence ID" value="MBA4501831.1"/>
    <property type="molecule type" value="Genomic_DNA"/>
</dbReference>
<protein>
    <submittedName>
        <fullName evidence="2">tRNA (Uracil-5-)-methyltransferase</fullName>
    </submittedName>
</protein>
<keyword evidence="2" id="KW-0489">Methyltransferase</keyword>
<name>A0A7W1WXE5_9GAMM</name>
<accession>A0A7W1WXE5</accession>
<dbReference type="GO" id="GO:0032259">
    <property type="term" value="P:methylation"/>
    <property type="evidence" value="ECO:0007669"/>
    <property type="project" value="UniProtKB-KW"/>
</dbReference>
<gene>
    <name evidence="2" type="ORF">H1S06_05570</name>
</gene>
<evidence type="ECO:0000313" key="2">
    <source>
        <dbReference type="EMBL" id="MBA4501831.1"/>
    </source>
</evidence>
<comment type="caution">
    <text evidence="2">The sequence shown here is derived from an EMBL/GenBank/DDBJ whole genome shotgun (WGS) entry which is preliminary data.</text>
</comment>
<sequence>MSDDNVVDFAAAGTRHLQRRQQEQKEERVDAMRARFAAALPDKPTPVKDYFKKKRKQKKR</sequence>